<dbReference type="InterPro" id="IPR027417">
    <property type="entry name" value="P-loop_NTPase"/>
</dbReference>
<keyword evidence="2" id="KW-1185">Reference proteome</keyword>
<evidence type="ECO:0000313" key="2">
    <source>
        <dbReference type="Proteomes" id="UP000255697"/>
    </source>
</evidence>
<organism evidence="1 2">
    <name type="scientific">Acinetobacter phage vB_ApiM_fHyAci03</name>
    <dbReference type="NCBI Taxonomy" id="2269366"/>
    <lineage>
        <taxon>Viruses</taxon>
        <taxon>Duplodnaviria</taxon>
        <taxon>Heunggongvirae</taxon>
        <taxon>Uroviricota</taxon>
        <taxon>Caudoviricetes</taxon>
        <taxon>Pantevenvirales</taxon>
        <taxon>Straboviridae</taxon>
        <taxon>Twarogvirinae</taxon>
        <taxon>Lazarusvirus</taxon>
        <taxon>Lazarusvirus fhyacithree</taxon>
    </lineage>
</organism>
<name>A0A345AUR2_9CAUD</name>
<dbReference type="SUPFAM" id="SSF52540">
    <property type="entry name" value="P-loop containing nucleoside triphosphate hydrolases"/>
    <property type="match status" value="1"/>
</dbReference>
<dbReference type="Gene3D" id="3.40.50.300">
    <property type="entry name" value="P-loop containing nucleotide triphosphate hydrolases"/>
    <property type="match status" value="1"/>
</dbReference>
<gene>
    <name evidence="1" type="ORF">Ac3_076</name>
</gene>
<dbReference type="Proteomes" id="UP000255697">
    <property type="component" value="Segment"/>
</dbReference>
<proteinExistence type="predicted"/>
<sequence>MAKIILVEGPDNAGKTTLISNLTRHFDVTLMEFPKKTSEGRFTCLTRNEVAIFETMLNYVDNSKIYVLDRGGLSNIVYESVLRGKPVEIFKDDFRRFIQNNEVLVIGLTRNKLVDSFTDDLITVSEDQFNAIVDRFNEVYDEFNITPYKILDHDVHNNINEAKSFTDVVYDLNLENFIGA</sequence>
<reference evidence="2" key="1">
    <citation type="submission" date="2018-06" db="EMBL/GenBank/DDBJ databases">
        <title>Whole genome analysis of phage vB_ApiM_fHyAci03 infecting Acinetobacter pittii.</title>
        <authorList>
            <person name="Kiljunen S."/>
            <person name="Wicklund A."/>
            <person name="Skurnik M."/>
        </authorList>
    </citation>
    <scope>NUCLEOTIDE SEQUENCE [LARGE SCALE GENOMIC DNA]</scope>
</reference>
<evidence type="ECO:0000313" key="1">
    <source>
        <dbReference type="EMBL" id="AXF40645.1"/>
    </source>
</evidence>
<dbReference type="EMBL" id="MH460829">
    <property type="protein sequence ID" value="AXF40645.1"/>
    <property type="molecule type" value="Genomic_DNA"/>
</dbReference>
<accession>A0A345AUR2</accession>
<protein>
    <submittedName>
        <fullName evidence="1">Uncharacterized protein</fullName>
    </submittedName>
</protein>